<sequence>MHLFGVTCNTQMLFFLMLIAIGILMLVFFRNRKYNLLMIQAVSKELEAALEPKDQTYTWLGGSVGFTAQYETLKPLRKAEATLTMLSRQSLLFYPISKLMFGNDRLFVVMYPYERCRSEAHVLEQWYYKLRLRSLENESTFHRHSIALQGKTFYIFSSDKAEVEKLSAWMQSIPQAALIKHVALVPKNGTLYLYMIPKLDGITRQTIKHMLSMLNR</sequence>
<reference evidence="2 3" key="1">
    <citation type="submission" date="2017-10" db="EMBL/GenBank/DDBJ databases">
        <title>Novel microbial diversity and functional potential in the marine mammal oral microbiome.</title>
        <authorList>
            <person name="Dudek N.K."/>
            <person name="Sun C.L."/>
            <person name="Burstein D."/>
            <person name="Kantor R.S."/>
            <person name="Aliaga Goltsman D.S."/>
            <person name="Bik E.M."/>
            <person name="Thomas B.C."/>
            <person name="Banfield J.F."/>
            <person name="Relman D.A."/>
        </authorList>
    </citation>
    <scope>NUCLEOTIDE SEQUENCE [LARGE SCALE GENOMIC DNA]</scope>
    <source>
        <strain evidence="2">DOLZORAL124_49_17</strain>
    </source>
</reference>
<evidence type="ECO:0000313" key="3">
    <source>
        <dbReference type="Proteomes" id="UP000229740"/>
    </source>
</evidence>
<protein>
    <recommendedName>
        <fullName evidence="4">Transmembrane protein</fullName>
    </recommendedName>
</protein>
<keyword evidence="1" id="KW-0812">Transmembrane</keyword>
<accession>A0A2G6E664</accession>
<gene>
    <name evidence="2" type="ORF">CSB45_06925</name>
</gene>
<evidence type="ECO:0000256" key="1">
    <source>
        <dbReference type="SAM" id="Phobius"/>
    </source>
</evidence>
<dbReference type="EMBL" id="PDPS01000026">
    <property type="protein sequence ID" value="PID57555.1"/>
    <property type="molecule type" value="Genomic_DNA"/>
</dbReference>
<organism evidence="2 3">
    <name type="scientific">candidate division KSB3 bacterium</name>
    <dbReference type="NCBI Taxonomy" id="2044937"/>
    <lineage>
        <taxon>Bacteria</taxon>
        <taxon>candidate division KSB3</taxon>
    </lineage>
</organism>
<keyword evidence="1" id="KW-0472">Membrane</keyword>
<dbReference type="Proteomes" id="UP000229740">
    <property type="component" value="Unassembled WGS sequence"/>
</dbReference>
<name>A0A2G6E664_9BACT</name>
<comment type="caution">
    <text evidence="2">The sequence shown here is derived from an EMBL/GenBank/DDBJ whole genome shotgun (WGS) entry which is preliminary data.</text>
</comment>
<evidence type="ECO:0008006" key="4">
    <source>
        <dbReference type="Google" id="ProtNLM"/>
    </source>
</evidence>
<keyword evidence="1" id="KW-1133">Transmembrane helix</keyword>
<evidence type="ECO:0000313" key="2">
    <source>
        <dbReference type="EMBL" id="PID57555.1"/>
    </source>
</evidence>
<proteinExistence type="predicted"/>
<feature type="transmembrane region" description="Helical" evidence="1">
    <location>
        <begin position="12"/>
        <end position="29"/>
    </location>
</feature>
<dbReference type="AlphaFoldDB" id="A0A2G6E664"/>